<evidence type="ECO:0000313" key="3">
    <source>
        <dbReference type="Proteomes" id="UP001501758"/>
    </source>
</evidence>
<name>A0ABN1J2U4_9FLAO</name>
<comment type="caution">
    <text evidence="2">The sequence shown here is derived from an EMBL/GenBank/DDBJ whole genome shotgun (WGS) entry which is preliminary data.</text>
</comment>
<keyword evidence="1" id="KW-0175">Coiled coil</keyword>
<organism evidence="2 3">
    <name type="scientific">Aquimarina litoralis</name>
    <dbReference type="NCBI Taxonomy" id="584605"/>
    <lineage>
        <taxon>Bacteria</taxon>
        <taxon>Pseudomonadati</taxon>
        <taxon>Bacteroidota</taxon>
        <taxon>Flavobacteriia</taxon>
        <taxon>Flavobacteriales</taxon>
        <taxon>Flavobacteriaceae</taxon>
        <taxon>Aquimarina</taxon>
    </lineage>
</organism>
<sequence length="341" mass="41017">MEDFVEYDSFIIVEKPREKYKGIYKDGIPYEGYFPKGDSEFPRVDYYEKGKLKFQYSLDIYQMTLNEESAEIEATAEMTEEEYNKYLKNRYKPRLNIKSTYKNEKIVNGYRYEEIKSGLLTRKIKNAKTIALFVDVFAMHFYQRIKIILDGDRIYIKSPTMEMSEENLELQLYREDNTWITKQELNQEAIGLYYFVIGEPKKLLSNTTFFIYNQEGNTYSYGYKEFENIMGNGMNLMDINSMYFSNPKMFHTKDMQMFFEDFINLYTIQMAKEEVRPEEPEIYKGYIYTDENAEIIKGIRFFENKGDTYYEKYGKGDILEHKKVSLLDFQHIFKTYLENNR</sequence>
<dbReference type="Proteomes" id="UP001501758">
    <property type="component" value="Unassembled WGS sequence"/>
</dbReference>
<feature type="coiled-coil region" evidence="1">
    <location>
        <begin position="62"/>
        <end position="89"/>
    </location>
</feature>
<dbReference type="EMBL" id="BAAAGE010000003">
    <property type="protein sequence ID" value="GAA0727096.1"/>
    <property type="molecule type" value="Genomic_DNA"/>
</dbReference>
<gene>
    <name evidence="2" type="ORF">GCM10009430_34800</name>
</gene>
<protein>
    <recommendedName>
        <fullName evidence="4">DKNYY family protein</fullName>
    </recommendedName>
</protein>
<reference evidence="2 3" key="1">
    <citation type="journal article" date="2019" name="Int. J. Syst. Evol. Microbiol.">
        <title>The Global Catalogue of Microorganisms (GCM) 10K type strain sequencing project: providing services to taxonomists for standard genome sequencing and annotation.</title>
        <authorList>
            <consortium name="The Broad Institute Genomics Platform"/>
            <consortium name="The Broad Institute Genome Sequencing Center for Infectious Disease"/>
            <person name="Wu L."/>
            <person name="Ma J."/>
        </authorList>
    </citation>
    <scope>NUCLEOTIDE SEQUENCE [LARGE SCALE GENOMIC DNA]</scope>
    <source>
        <strain evidence="2 3">JCM 15974</strain>
    </source>
</reference>
<accession>A0ABN1J2U4</accession>
<keyword evidence="3" id="KW-1185">Reference proteome</keyword>
<proteinExistence type="predicted"/>
<evidence type="ECO:0008006" key="4">
    <source>
        <dbReference type="Google" id="ProtNLM"/>
    </source>
</evidence>
<evidence type="ECO:0000313" key="2">
    <source>
        <dbReference type="EMBL" id="GAA0727096.1"/>
    </source>
</evidence>
<evidence type="ECO:0000256" key="1">
    <source>
        <dbReference type="SAM" id="Coils"/>
    </source>
</evidence>